<evidence type="ECO:0000313" key="1">
    <source>
        <dbReference type="EMBL" id="MBE0347284.1"/>
    </source>
</evidence>
<organism evidence="1 2">
    <name type="scientific">Pseudoalteromonas peptidolytica F12-50-A1</name>
    <dbReference type="NCBI Taxonomy" id="1315280"/>
    <lineage>
        <taxon>Bacteria</taxon>
        <taxon>Pseudomonadati</taxon>
        <taxon>Pseudomonadota</taxon>
        <taxon>Gammaproteobacteria</taxon>
        <taxon>Alteromonadales</taxon>
        <taxon>Pseudoalteromonadaceae</taxon>
        <taxon>Pseudoalteromonas</taxon>
    </lineage>
</organism>
<name>A0A8I0T6J3_9GAMM</name>
<proteinExistence type="predicted"/>
<evidence type="ECO:0000313" key="2">
    <source>
        <dbReference type="Proteomes" id="UP000660708"/>
    </source>
</evidence>
<reference evidence="1 2" key="1">
    <citation type="submission" date="2015-06" db="EMBL/GenBank/DDBJ databases">
        <title>Genome sequence of Pseudoalteromonas peptidolytica.</title>
        <authorList>
            <person name="Xie B.-B."/>
            <person name="Rong J.-C."/>
            <person name="Qin Q.-L."/>
            <person name="Zhang Y.-Z."/>
        </authorList>
    </citation>
    <scope>NUCLEOTIDE SEQUENCE [LARGE SCALE GENOMIC DNA]</scope>
    <source>
        <strain evidence="1 2">F12-50-A1</strain>
    </source>
</reference>
<gene>
    <name evidence="1" type="ORF">PPEP_a1700</name>
</gene>
<comment type="caution">
    <text evidence="1">The sequence shown here is derived from an EMBL/GenBank/DDBJ whole genome shotgun (WGS) entry which is preliminary data.</text>
</comment>
<accession>A0A8I0T6J3</accession>
<sequence>MTLKEKLVGKRKFQSHLVLNRGKYEKNSHCISTKNCDI</sequence>
<keyword evidence="2" id="KW-1185">Reference proteome</keyword>
<dbReference type="Proteomes" id="UP000660708">
    <property type="component" value="Unassembled WGS sequence"/>
</dbReference>
<dbReference type="AlphaFoldDB" id="A0A8I0T6J3"/>
<protein>
    <submittedName>
        <fullName evidence="1">Uncharacterized protein</fullName>
    </submittedName>
</protein>
<dbReference type="EMBL" id="AQHF01000026">
    <property type="protein sequence ID" value="MBE0347284.1"/>
    <property type="molecule type" value="Genomic_DNA"/>
</dbReference>